<keyword evidence="2" id="KW-1185">Reference proteome</keyword>
<name>A0A2P6PPG5_ROSCH</name>
<gene>
    <name evidence="1" type="ORF">RchiOBHm_Chr6g0265501</name>
</gene>
<dbReference type="Gramene" id="PRQ23811">
    <property type="protein sequence ID" value="PRQ23811"/>
    <property type="gene ID" value="RchiOBHm_Chr6g0265501"/>
</dbReference>
<dbReference type="Proteomes" id="UP000238479">
    <property type="component" value="Chromosome 6"/>
</dbReference>
<reference evidence="1 2" key="1">
    <citation type="journal article" date="2018" name="Nat. Genet.">
        <title>The Rosa genome provides new insights in the design of modern roses.</title>
        <authorList>
            <person name="Bendahmane M."/>
        </authorList>
    </citation>
    <scope>NUCLEOTIDE SEQUENCE [LARGE SCALE GENOMIC DNA]</scope>
    <source>
        <strain evidence="2">cv. Old Blush</strain>
    </source>
</reference>
<evidence type="ECO:0000313" key="2">
    <source>
        <dbReference type="Proteomes" id="UP000238479"/>
    </source>
</evidence>
<sequence>MTMIQKQTYPNRLIPLIDKSIITKISNSNPNKFNHEPNQPNLTIRFAIRLHLWRHEELLDRDFKLGIALREARWDGL</sequence>
<evidence type="ECO:0000313" key="1">
    <source>
        <dbReference type="EMBL" id="PRQ23811.1"/>
    </source>
</evidence>
<dbReference type="AlphaFoldDB" id="A0A2P6PPG5"/>
<accession>A0A2P6PPG5</accession>
<organism evidence="1 2">
    <name type="scientific">Rosa chinensis</name>
    <name type="common">China rose</name>
    <dbReference type="NCBI Taxonomy" id="74649"/>
    <lineage>
        <taxon>Eukaryota</taxon>
        <taxon>Viridiplantae</taxon>
        <taxon>Streptophyta</taxon>
        <taxon>Embryophyta</taxon>
        <taxon>Tracheophyta</taxon>
        <taxon>Spermatophyta</taxon>
        <taxon>Magnoliopsida</taxon>
        <taxon>eudicotyledons</taxon>
        <taxon>Gunneridae</taxon>
        <taxon>Pentapetalae</taxon>
        <taxon>rosids</taxon>
        <taxon>fabids</taxon>
        <taxon>Rosales</taxon>
        <taxon>Rosaceae</taxon>
        <taxon>Rosoideae</taxon>
        <taxon>Rosoideae incertae sedis</taxon>
        <taxon>Rosa</taxon>
    </lineage>
</organism>
<dbReference type="EMBL" id="PDCK01000044">
    <property type="protein sequence ID" value="PRQ23811.1"/>
    <property type="molecule type" value="Genomic_DNA"/>
</dbReference>
<proteinExistence type="predicted"/>
<protein>
    <submittedName>
        <fullName evidence="1">Uncharacterized protein</fullName>
    </submittedName>
</protein>
<comment type="caution">
    <text evidence="1">The sequence shown here is derived from an EMBL/GenBank/DDBJ whole genome shotgun (WGS) entry which is preliminary data.</text>
</comment>